<dbReference type="PANTHER" id="PTHR35093">
    <property type="entry name" value="OUTER MEMBRANE PROTEIN NMB0088-RELATED"/>
    <property type="match status" value="1"/>
</dbReference>
<keyword evidence="10" id="KW-1185">Reference proteome</keyword>
<dbReference type="SUPFAM" id="SSF56935">
    <property type="entry name" value="Porins"/>
    <property type="match status" value="1"/>
</dbReference>
<organism evidence="9 10">
    <name type="scientific">Xanthocytophaga agilis</name>
    <dbReference type="NCBI Taxonomy" id="3048010"/>
    <lineage>
        <taxon>Bacteria</taxon>
        <taxon>Pseudomonadati</taxon>
        <taxon>Bacteroidota</taxon>
        <taxon>Cytophagia</taxon>
        <taxon>Cytophagales</taxon>
        <taxon>Rhodocytophagaceae</taxon>
        <taxon>Xanthocytophaga</taxon>
    </lineage>
</organism>
<evidence type="ECO:0000256" key="2">
    <source>
        <dbReference type="ARBA" id="ARBA00008163"/>
    </source>
</evidence>
<sequence length="408" mass="44127">MKKVFMSIFLMASSSFAFAQGFQINLLGTKQTGMAHAGAALKTDASTLVFNPGSSVFLEGNQVYISGNAAIINNSFLREGASKTEYADNGIAPPFSAGVMFGPKEGKWKAGLAAYTPFGGQTDWGKSWSGQMALTSLELQAIYLQPTFSYKISDKLGIGAGFIINFGHVDLQRNLPVTGSAGGTGSAQLQGNGMGYGFNVGLYYQATDAFSLALTHRSTVKTTVDDGDAIFDVSTALSTSFPQPNTFKSTLNLPSTTTLGLGYKATDKLTLALDINYVHWSVYDTLSFDYKQNTPQLQDTKSPRNYKDSWAFRLGGQYGVTERLAVRGGVGYVLTPIKDGYVTPEIPDANRIILTLGLGYQITDKFSIDAAFMFEDLEKRTQTNIETGLQGTYKTYAYIPSLALGYKF</sequence>
<evidence type="ECO:0000256" key="3">
    <source>
        <dbReference type="ARBA" id="ARBA00022452"/>
    </source>
</evidence>
<evidence type="ECO:0000313" key="10">
    <source>
        <dbReference type="Proteomes" id="UP001232063"/>
    </source>
</evidence>
<dbReference type="Pfam" id="PF03349">
    <property type="entry name" value="Toluene_X"/>
    <property type="match status" value="1"/>
</dbReference>
<evidence type="ECO:0000313" key="9">
    <source>
        <dbReference type="EMBL" id="MDJ1499691.1"/>
    </source>
</evidence>
<keyword evidence="4" id="KW-0812">Transmembrane</keyword>
<name>A0AAE3QX61_9BACT</name>
<gene>
    <name evidence="9" type="ORF">QNI22_03495</name>
</gene>
<dbReference type="AlphaFoldDB" id="A0AAE3QX61"/>
<evidence type="ECO:0000256" key="6">
    <source>
        <dbReference type="ARBA" id="ARBA00023136"/>
    </source>
</evidence>
<proteinExistence type="inferred from homology"/>
<keyword evidence="3" id="KW-1134">Transmembrane beta strand</keyword>
<feature type="signal peptide" evidence="8">
    <location>
        <begin position="1"/>
        <end position="19"/>
    </location>
</feature>
<reference evidence="9" key="1">
    <citation type="submission" date="2023-05" db="EMBL/GenBank/DDBJ databases">
        <authorList>
            <person name="Zhang X."/>
        </authorList>
    </citation>
    <scope>NUCLEOTIDE SEQUENCE</scope>
    <source>
        <strain evidence="9">BD1B2-1</strain>
    </source>
</reference>
<evidence type="ECO:0000256" key="7">
    <source>
        <dbReference type="ARBA" id="ARBA00023237"/>
    </source>
</evidence>
<comment type="subcellular location">
    <subcellularLocation>
        <location evidence="1">Cell outer membrane</location>
        <topology evidence="1">Multi-pass membrane protein</topology>
    </subcellularLocation>
</comment>
<keyword evidence="7" id="KW-0998">Cell outer membrane</keyword>
<comment type="similarity">
    <text evidence="2">Belongs to the OmpP1/FadL family.</text>
</comment>
<keyword evidence="5 8" id="KW-0732">Signal</keyword>
<keyword evidence="6" id="KW-0472">Membrane</keyword>
<evidence type="ECO:0000256" key="1">
    <source>
        <dbReference type="ARBA" id="ARBA00004571"/>
    </source>
</evidence>
<dbReference type="GO" id="GO:0009279">
    <property type="term" value="C:cell outer membrane"/>
    <property type="evidence" value="ECO:0007669"/>
    <property type="project" value="UniProtKB-SubCell"/>
</dbReference>
<dbReference type="Gene3D" id="2.40.160.60">
    <property type="entry name" value="Outer membrane protein transport protein (OMPP1/FadL/TodX)"/>
    <property type="match status" value="1"/>
</dbReference>
<dbReference type="InterPro" id="IPR005017">
    <property type="entry name" value="OMPP1/FadL/TodX"/>
</dbReference>
<evidence type="ECO:0000256" key="4">
    <source>
        <dbReference type="ARBA" id="ARBA00022692"/>
    </source>
</evidence>
<evidence type="ECO:0000256" key="5">
    <source>
        <dbReference type="ARBA" id="ARBA00022729"/>
    </source>
</evidence>
<feature type="chain" id="PRO_5041912288" evidence="8">
    <location>
        <begin position="20"/>
        <end position="408"/>
    </location>
</feature>
<accession>A0AAE3QX61</accession>
<comment type="caution">
    <text evidence="9">The sequence shown here is derived from an EMBL/GenBank/DDBJ whole genome shotgun (WGS) entry which is preliminary data.</text>
</comment>
<protein>
    <submittedName>
        <fullName evidence="9">Outer membrane protein transport protein</fullName>
    </submittedName>
</protein>
<dbReference type="RefSeq" id="WP_314509232.1">
    <property type="nucleotide sequence ID" value="NZ_JASJOU010000001.1"/>
</dbReference>
<dbReference type="EMBL" id="JASJOU010000001">
    <property type="protein sequence ID" value="MDJ1499691.1"/>
    <property type="molecule type" value="Genomic_DNA"/>
</dbReference>
<dbReference type="Proteomes" id="UP001232063">
    <property type="component" value="Unassembled WGS sequence"/>
</dbReference>
<dbReference type="GO" id="GO:0015483">
    <property type="term" value="F:long-chain fatty acid transporting porin activity"/>
    <property type="evidence" value="ECO:0007669"/>
    <property type="project" value="TreeGrafter"/>
</dbReference>
<dbReference type="PANTHER" id="PTHR35093:SF8">
    <property type="entry name" value="OUTER MEMBRANE PROTEIN NMB0088-RELATED"/>
    <property type="match status" value="1"/>
</dbReference>
<evidence type="ECO:0000256" key="8">
    <source>
        <dbReference type="SAM" id="SignalP"/>
    </source>
</evidence>